<reference evidence="6" key="1">
    <citation type="submission" date="2022-11" db="UniProtKB">
        <authorList>
            <consortium name="WormBaseParasite"/>
        </authorList>
    </citation>
    <scope>IDENTIFICATION</scope>
</reference>
<dbReference type="Gene3D" id="2.10.25.10">
    <property type="entry name" value="Laminin"/>
    <property type="match status" value="2"/>
</dbReference>
<dbReference type="AlphaFoldDB" id="A0A914L9R3"/>
<feature type="disulfide bond" evidence="2">
    <location>
        <begin position="72"/>
        <end position="81"/>
    </location>
</feature>
<dbReference type="Pfam" id="PF02210">
    <property type="entry name" value="Laminin_G_2"/>
    <property type="match status" value="1"/>
</dbReference>
<evidence type="ECO:0000259" key="4">
    <source>
        <dbReference type="PROSITE" id="PS50026"/>
    </source>
</evidence>
<dbReference type="Pfam" id="PF21700">
    <property type="entry name" value="EGF_DL_JAG"/>
    <property type="match status" value="1"/>
</dbReference>
<comment type="caution">
    <text evidence="2">Lacks conserved residue(s) required for the propagation of feature annotation.</text>
</comment>
<dbReference type="CDD" id="cd00054">
    <property type="entry name" value="EGF_CA"/>
    <property type="match status" value="2"/>
</dbReference>
<dbReference type="InterPro" id="IPR001881">
    <property type="entry name" value="EGF-like_Ca-bd_dom"/>
</dbReference>
<feature type="domain" description="EGF-like" evidence="4">
    <location>
        <begin position="269"/>
        <end position="306"/>
    </location>
</feature>
<accession>A0A914L9R3</accession>
<keyword evidence="2" id="KW-0245">EGF-like domain</keyword>
<keyword evidence="1 2" id="KW-1015">Disulfide bond</keyword>
<proteinExistence type="predicted"/>
<dbReference type="PROSITE" id="PS50025">
    <property type="entry name" value="LAM_G_DOMAIN"/>
    <property type="match status" value="1"/>
</dbReference>
<dbReference type="SMART" id="SM00181">
    <property type="entry name" value="EGF"/>
    <property type="match status" value="2"/>
</dbReference>
<dbReference type="PROSITE" id="PS01186">
    <property type="entry name" value="EGF_2"/>
    <property type="match status" value="2"/>
</dbReference>
<dbReference type="PROSITE" id="PS50026">
    <property type="entry name" value="EGF_3"/>
    <property type="match status" value="2"/>
</dbReference>
<feature type="domain" description="Laminin G" evidence="3">
    <location>
        <begin position="88"/>
        <end position="294"/>
    </location>
</feature>
<dbReference type="InterPro" id="IPR013320">
    <property type="entry name" value="ConA-like_dom_sf"/>
</dbReference>
<dbReference type="PANTHER" id="PTHR24044:SF502">
    <property type="entry name" value="ANTERIOR PHARYNX IN EXCESS PROTEIN 1-RELATED"/>
    <property type="match status" value="1"/>
</dbReference>
<sequence>MRDYGNFVGCLRDVVFNENKLINADYGGAFNISPICIYQNLCQQTTNFINGNQVCANNGTCIDLWDSYVCECKKPYLQPNCEQKISEYTFGYNNTPSHVLFSLNAEERSFISKITNINFLFRTNQQINSSPIFFLGEFGSNISISSDSEMNTFISAELEIDGVPKVSIRLGGKAIILLKIEEVYLNDNNIHLFEIERNGNKLIMRIDKNFVPTTGTIQDFRVNQKIVQLGENLELEVGNEEEFFGKRISQQNLLNGTVSDDICLMNVINLNNNGMDLTCGVHGSCRNTFNDFECDCEPGWMGIFCEIQDFCFNASLICPNGSKCENIVGGGGFVCTSTATLTKNSQLQYLLVNNPPKINNNNTSIKQHKNTTKLSESININEYSINNFNLEFRTRTFNGNLLELHFITANTHISIFGV</sequence>
<evidence type="ECO:0000256" key="1">
    <source>
        <dbReference type="ARBA" id="ARBA00023157"/>
    </source>
</evidence>
<dbReference type="PROSITE" id="PS00010">
    <property type="entry name" value="ASX_HYDROXYL"/>
    <property type="match status" value="2"/>
</dbReference>
<name>A0A914L9R3_MELIC</name>
<dbReference type="Proteomes" id="UP000887563">
    <property type="component" value="Unplaced"/>
</dbReference>
<evidence type="ECO:0000256" key="2">
    <source>
        <dbReference type="PROSITE-ProRule" id="PRU00076"/>
    </source>
</evidence>
<dbReference type="PANTHER" id="PTHR24044">
    <property type="entry name" value="NOTCH LIGAND FAMILY MEMBER"/>
    <property type="match status" value="1"/>
</dbReference>
<evidence type="ECO:0000313" key="6">
    <source>
        <dbReference type="WBParaSite" id="Minc3s00359g10953"/>
    </source>
</evidence>
<feature type="disulfide bond" evidence="2">
    <location>
        <begin position="296"/>
        <end position="305"/>
    </location>
</feature>
<dbReference type="GO" id="GO:0005112">
    <property type="term" value="F:Notch binding"/>
    <property type="evidence" value="ECO:0007669"/>
    <property type="project" value="TreeGrafter"/>
</dbReference>
<dbReference type="PROSITE" id="PS00022">
    <property type="entry name" value="EGF_1"/>
    <property type="match status" value="1"/>
</dbReference>
<keyword evidence="5" id="KW-1185">Reference proteome</keyword>
<dbReference type="SMART" id="SM00179">
    <property type="entry name" value="EGF_CA"/>
    <property type="match status" value="2"/>
</dbReference>
<dbReference type="InterPro" id="IPR001791">
    <property type="entry name" value="Laminin_G"/>
</dbReference>
<organism evidence="5 6">
    <name type="scientific">Meloidogyne incognita</name>
    <name type="common">Southern root-knot nematode worm</name>
    <name type="synonym">Oxyuris incognita</name>
    <dbReference type="NCBI Taxonomy" id="6306"/>
    <lineage>
        <taxon>Eukaryota</taxon>
        <taxon>Metazoa</taxon>
        <taxon>Ecdysozoa</taxon>
        <taxon>Nematoda</taxon>
        <taxon>Chromadorea</taxon>
        <taxon>Rhabditida</taxon>
        <taxon>Tylenchina</taxon>
        <taxon>Tylenchomorpha</taxon>
        <taxon>Tylenchoidea</taxon>
        <taxon>Meloidogynidae</taxon>
        <taxon>Meloidogyninae</taxon>
        <taxon>Meloidogyne</taxon>
        <taxon>Meloidogyne incognita group</taxon>
    </lineage>
</organism>
<evidence type="ECO:0000259" key="3">
    <source>
        <dbReference type="PROSITE" id="PS50025"/>
    </source>
</evidence>
<dbReference type="InterPro" id="IPR000742">
    <property type="entry name" value="EGF"/>
</dbReference>
<evidence type="ECO:0000313" key="5">
    <source>
        <dbReference type="Proteomes" id="UP000887563"/>
    </source>
</evidence>
<feature type="domain" description="EGF-like" evidence="4">
    <location>
        <begin position="38"/>
        <end position="82"/>
    </location>
</feature>
<dbReference type="SUPFAM" id="SSF49899">
    <property type="entry name" value="Concanavalin A-like lectins/glucanases"/>
    <property type="match status" value="1"/>
</dbReference>
<dbReference type="InterPro" id="IPR000152">
    <property type="entry name" value="EGF-type_Asp/Asn_hydroxyl_site"/>
</dbReference>
<dbReference type="InterPro" id="IPR050906">
    <property type="entry name" value="Notch_signaling"/>
</dbReference>
<dbReference type="Gene3D" id="2.60.120.200">
    <property type="match status" value="1"/>
</dbReference>
<dbReference type="Pfam" id="PF00008">
    <property type="entry name" value="EGF"/>
    <property type="match status" value="1"/>
</dbReference>
<dbReference type="GO" id="GO:0005509">
    <property type="term" value="F:calcium ion binding"/>
    <property type="evidence" value="ECO:0007669"/>
    <property type="project" value="InterPro"/>
</dbReference>
<dbReference type="SMART" id="SM00282">
    <property type="entry name" value="LamG"/>
    <property type="match status" value="1"/>
</dbReference>
<protein>
    <submittedName>
        <fullName evidence="6">Uncharacterized protein</fullName>
    </submittedName>
</protein>
<dbReference type="WBParaSite" id="Minc3s00359g10953">
    <property type="protein sequence ID" value="Minc3s00359g10953"/>
    <property type="gene ID" value="Minc3s00359g10953"/>
</dbReference>